<dbReference type="STRING" id="1206466.K0KGH8"/>
<comment type="similarity">
    <text evidence="2 8">Belongs to the major facilitator superfamily. Sugar transporter (TC 2.A.1.1) family.</text>
</comment>
<feature type="transmembrane region" description="Helical" evidence="9">
    <location>
        <begin position="448"/>
        <end position="470"/>
    </location>
</feature>
<feature type="transmembrane region" description="Helical" evidence="9">
    <location>
        <begin position="128"/>
        <end position="145"/>
    </location>
</feature>
<sequence length="554" mass="61255">MSTETSGQQTPVDVLSDDHEKIENSSLEGNENQHHAGIPEKPVKEYVFISILCLMVAFGGFVFGWDTGTIGGFVNHTDFIRRFGQMNSEGDYFLSKVRVGLIVSIFNIGCAFGGILLAPLGDRLGRRIGLMVVMVVYIVGILIQITSTTKWFQYFIGRIISGLGVGAIAVLSPMLISETAPKALRGTLVSCYQLMITFGIFLGYCTNFGTKTYSNSAQWRIPLGLCFFWALLMIFGMTLMPESPRYLIEVGRIEEAQVSIAKSNKISVDDPSVFGEVEIIQAGIDKEKAAGTASWGELFTGKPRILYRVIMGIMLQSLQQLTGDNYFFYYGTTIFNAVGMKDSFQTAIVLGIVNFVSTFAGLYAVERFGRRKSLLGGAAGMIACFAVFASVGVTKLYLNPEHTESSKGAGNAMIVFACIYIFFFASTWGPIIFVVISETYPIRIKSKAMGLATAANWLWGFLIGFFTPFITSAINFYYGYVFLGCLVFAFLYVFFFVAETKGLTLEEVNEMYAEKVLPWKSSSWVPPAQRTAAQQAQQAEETTDDAPKFLKRFF</sequence>
<dbReference type="PRINTS" id="PR00171">
    <property type="entry name" value="SUGRTRNSPORT"/>
</dbReference>
<evidence type="ECO:0000256" key="4">
    <source>
        <dbReference type="ARBA" id="ARBA00022597"/>
    </source>
</evidence>
<reference evidence="11 12" key="1">
    <citation type="journal article" date="2012" name="Eukaryot. Cell">
        <title>Draft genome sequence of Wickerhamomyces ciferrii NRRL Y-1031 F-60-10.</title>
        <authorList>
            <person name="Schneider J."/>
            <person name="Andrea H."/>
            <person name="Blom J."/>
            <person name="Jaenicke S."/>
            <person name="Ruckert C."/>
            <person name="Schorsch C."/>
            <person name="Szczepanowski R."/>
            <person name="Farwick M."/>
            <person name="Goesmann A."/>
            <person name="Puhler A."/>
            <person name="Schaffer S."/>
            <person name="Tauch A."/>
            <person name="Kohler T."/>
            <person name="Brinkrolf K."/>
        </authorList>
    </citation>
    <scope>NUCLEOTIDE SEQUENCE [LARGE SCALE GENOMIC DNA]</scope>
    <source>
        <strain evidence="12">ATCC 14091 / BCRC 22168 / CBS 111 / JCM 3599 / NBRC 0793 / NRRL Y-1031 F-60-10</strain>
    </source>
</reference>
<feature type="transmembrane region" description="Helical" evidence="9">
    <location>
        <begin position="46"/>
        <end position="65"/>
    </location>
</feature>
<evidence type="ECO:0000256" key="9">
    <source>
        <dbReference type="SAM" id="Phobius"/>
    </source>
</evidence>
<dbReference type="FunFam" id="1.20.1250.20:FF:000044">
    <property type="entry name" value="Hexose transporter Hxt3p"/>
    <property type="match status" value="1"/>
</dbReference>
<gene>
    <name evidence="11" type="primary">HXT5</name>
    <name evidence="11" type="ORF">BN7_809</name>
</gene>
<dbReference type="SUPFAM" id="SSF103473">
    <property type="entry name" value="MFS general substrate transporter"/>
    <property type="match status" value="1"/>
</dbReference>
<dbReference type="InParanoid" id="K0KGH8"/>
<keyword evidence="5 9" id="KW-0812">Transmembrane</keyword>
<keyword evidence="4" id="KW-0762">Sugar transport</keyword>
<dbReference type="InterPro" id="IPR050360">
    <property type="entry name" value="MFS_Sugar_Transporters"/>
</dbReference>
<comment type="subcellular location">
    <subcellularLocation>
        <location evidence="1">Membrane</location>
        <topology evidence="1">Multi-pass membrane protein</topology>
    </subcellularLocation>
</comment>
<keyword evidence="7 9" id="KW-0472">Membrane</keyword>
<dbReference type="Pfam" id="PF00083">
    <property type="entry name" value="Sugar_tr"/>
    <property type="match status" value="1"/>
</dbReference>
<evidence type="ECO:0000313" key="12">
    <source>
        <dbReference type="Proteomes" id="UP000009328"/>
    </source>
</evidence>
<dbReference type="GO" id="GO:0005886">
    <property type="term" value="C:plasma membrane"/>
    <property type="evidence" value="ECO:0007669"/>
    <property type="project" value="TreeGrafter"/>
</dbReference>
<feature type="transmembrane region" description="Helical" evidence="9">
    <location>
        <begin position="343"/>
        <end position="365"/>
    </location>
</feature>
<accession>K0KGH8</accession>
<organism evidence="11 12">
    <name type="scientific">Wickerhamomyces ciferrii (strain ATCC 14091 / BCRC 22168 / CBS 111 / JCM 3599 / NBRC 0793 / NRRL Y-1031 F-60-10)</name>
    <name type="common">Yeast</name>
    <name type="synonym">Pichia ciferrii</name>
    <dbReference type="NCBI Taxonomy" id="1206466"/>
    <lineage>
        <taxon>Eukaryota</taxon>
        <taxon>Fungi</taxon>
        <taxon>Dikarya</taxon>
        <taxon>Ascomycota</taxon>
        <taxon>Saccharomycotina</taxon>
        <taxon>Saccharomycetes</taxon>
        <taxon>Phaffomycetales</taxon>
        <taxon>Wickerhamomycetaceae</taxon>
        <taxon>Wickerhamomyces</taxon>
    </lineage>
</organism>
<feature type="transmembrane region" description="Helical" evidence="9">
    <location>
        <begin position="188"/>
        <end position="209"/>
    </location>
</feature>
<dbReference type="eggNOG" id="KOG0254">
    <property type="taxonomic scope" value="Eukaryota"/>
</dbReference>
<keyword evidence="6 9" id="KW-1133">Transmembrane helix</keyword>
<feature type="transmembrane region" description="Helical" evidence="9">
    <location>
        <begin position="221"/>
        <end position="240"/>
    </location>
</feature>
<protein>
    <submittedName>
        <fullName evidence="11">High-affinity hexose transporter HXT6</fullName>
    </submittedName>
</protein>
<dbReference type="PROSITE" id="PS00216">
    <property type="entry name" value="SUGAR_TRANSPORT_1"/>
    <property type="match status" value="1"/>
</dbReference>
<dbReference type="GO" id="GO:0055056">
    <property type="term" value="F:D-glucose transmembrane transporter activity"/>
    <property type="evidence" value="ECO:0007669"/>
    <property type="project" value="UniProtKB-ARBA"/>
</dbReference>
<dbReference type="Gene3D" id="1.20.1250.20">
    <property type="entry name" value="MFS general substrate transporter like domains"/>
    <property type="match status" value="1"/>
</dbReference>
<evidence type="ECO:0000256" key="7">
    <source>
        <dbReference type="ARBA" id="ARBA00023136"/>
    </source>
</evidence>
<dbReference type="FunCoup" id="K0KGH8">
    <property type="interactions" value="1462"/>
</dbReference>
<dbReference type="InterPro" id="IPR005829">
    <property type="entry name" value="Sugar_transporter_CS"/>
</dbReference>
<evidence type="ECO:0000256" key="1">
    <source>
        <dbReference type="ARBA" id="ARBA00004141"/>
    </source>
</evidence>
<dbReference type="EMBL" id="CAIF01000014">
    <property type="protein sequence ID" value="CCH41272.1"/>
    <property type="molecule type" value="Genomic_DNA"/>
</dbReference>
<proteinExistence type="inferred from homology"/>
<feature type="transmembrane region" description="Helical" evidence="9">
    <location>
        <begin position="413"/>
        <end position="436"/>
    </location>
</feature>
<comment type="caution">
    <text evidence="11">The sequence shown here is derived from an EMBL/GenBank/DDBJ whole genome shotgun (WGS) entry which is preliminary data.</text>
</comment>
<dbReference type="InterPro" id="IPR020846">
    <property type="entry name" value="MFS_dom"/>
</dbReference>
<feature type="transmembrane region" description="Helical" evidence="9">
    <location>
        <begin position="99"/>
        <end position="121"/>
    </location>
</feature>
<evidence type="ECO:0000259" key="10">
    <source>
        <dbReference type="PROSITE" id="PS50850"/>
    </source>
</evidence>
<dbReference type="PROSITE" id="PS50850">
    <property type="entry name" value="MFS"/>
    <property type="match status" value="1"/>
</dbReference>
<dbReference type="GO" id="GO:0005351">
    <property type="term" value="F:carbohydrate:proton symporter activity"/>
    <property type="evidence" value="ECO:0007669"/>
    <property type="project" value="TreeGrafter"/>
</dbReference>
<keyword evidence="12" id="KW-1185">Reference proteome</keyword>
<dbReference type="Proteomes" id="UP000009328">
    <property type="component" value="Unassembled WGS sequence"/>
</dbReference>
<feature type="transmembrane region" description="Helical" evidence="9">
    <location>
        <begin position="476"/>
        <end position="497"/>
    </location>
</feature>
<evidence type="ECO:0000256" key="8">
    <source>
        <dbReference type="RuleBase" id="RU003346"/>
    </source>
</evidence>
<dbReference type="InterPro" id="IPR005828">
    <property type="entry name" value="MFS_sugar_transport-like"/>
</dbReference>
<feature type="transmembrane region" description="Helical" evidence="9">
    <location>
        <begin position="374"/>
        <end position="393"/>
    </location>
</feature>
<dbReference type="HOGENOM" id="CLU_001265_30_1_1"/>
<name>K0KGH8_WICCF</name>
<feature type="domain" description="Major facilitator superfamily (MFS) profile" evidence="10">
    <location>
        <begin position="52"/>
        <end position="501"/>
    </location>
</feature>
<feature type="transmembrane region" description="Helical" evidence="9">
    <location>
        <begin position="151"/>
        <end position="176"/>
    </location>
</feature>
<evidence type="ECO:0000256" key="2">
    <source>
        <dbReference type="ARBA" id="ARBA00010992"/>
    </source>
</evidence>
<dbReference type="PANTHER" id="PTHR48022">
    <property type="entry name" value="PLASTIDIC GLUCOSE TRANSPORTER 4"/>
    <property type="match status" value="1"/>
</dbReference>
<evidence type="ECO:0000256" key="3">
    <source>
        <dbReference type="ARBA" id="ARBA00022448"/>
    </source>
</evidence>
<keyword evidence="3 8" id="KW-0813">Transport</keyword>
<evidence type="ECO:0000313" key="11">
    <source>
        <dbReference type="EMBL" id="CCH41272.1"/>
    </source>
</evidence>
<dbReference type="AlphaFoldDB" id="K0KGH8"/>
<dbReference type="InterPro" id="IPR036259">
    <property type="entry name" value="MFS_trans_sf"/>
</dbReference>
<evidence type="ECO:0000256" key="5">
    <source>
        <dbReference type="ARBA" id="ARBA00022692"/>
    </source>
</evidence>
<dbReference type="CDD" id="cd17356">
    <property type="entry name" value="MFS_HXT"/>
    <property type="match status" value="1"/>
</dbReference>
<dbReference type="NCBIfam" id="TIGR00879">
    <property type="entry name" value="SP"/>
    <property type="match status" value="1"/>
</dbReference>
<dbReference type="PROSITE" id="PS00217">
    <property type="entry name" value="SUGAR_TRANSPORT_2"/>
    <property type="match status" value="1"/>
</dbReference>
<dbReference type="PANTHER" id="PTHR48022:SF75">
    <property type="entry name" value="GALACTOSE TRANSPORTER-RELATED"/>
    <property type="match status" value="1"/>
</dbReference>
<dbReference type="InterPro" id="IPR003663">
    <property type="entry name" value="Sugar/inositol_transpt"/>
</dbReference>
<evidence type="ECO:0000256" key="6">
    <source>
        <dbReference type="ARBA" id="ARBA00022989"/>
    </source>
</evidence>